<dbReference type="Gene3D" id="1.20.5.340">
    <property type="match status" value="1"/>
</dbReference>
<evidence type="ECO:0000313" key="3">
    <source>
        <dbReference type="EnsemblMetazoa" id="GPAI036602-PA"/>
    </source>
</evidence>
<dbReference type="InterPro" id="IPR033545">
    <property type="entry name" value="CEP89"/>
</dbReference>
<feature type="coiled-coil region" evidence="1">
    <location>
        <begin position="498"/>
        <end position="525"/>
    </location>
</feature>
<dbReference type="Proteomes" id="UP000092445">
    <property type="component" value="Unassembled WGS sequence"/>
</dbReference>
<feature type="region of interest" description="Disordered" evidence="2">
    <location>
        <begin position="200"/>
        <end position="225"/>
    </location>
</feature>
<dbReference type="GO" id="GO:0005814">
    <property type="term" value="C:centriole"/>
    <property type="evidence" value="ECO:0007669"/>
    <property type="project" value="InterPro"/>
</dbReference>
<feature type="compositionally biased region" description="Polar residues" evidence="2">
    <location>
        <begin position="204"/>
        <end position="215"/>
    </location>
</feature>
<proteinExistence type="predicted"/>
<evidence type="ECO:0000313" key="4">
    <source>
        <dbReference type="Proteomes" id="UP000092445"/>
    </source>
</evidence>
<dbReference type="GO" id="GO:0097539">
    <property type="term" value="C:ciliary transition fiber"/>
    <property type="evidence" value="ECO:0007669"/>
    <property type="project" value="TreeGrafter"/>
</dbReference>
<dbReference type="GO" id="GO:0045202">
    <property type="term" value="C:synapse"/>
    <property type="evidence" value="ECO:0007669"/>
    <property type="project" value="GOC"/>
</dbReference>
<evidence type="ECO:0000256" key="1">
    <source>
        <dbReference type="SAM" id="Coils"/>
    </source>
</evidence>
<accession>A0A1B0A7D1</accession>
<feature type="coiled-coil region" evidence="1">
    <location>
        <begin position="117"/>
        <end position="151"/>
    </location>
</feature>
<dbReference type="PANTHER" id="PTHR36170:SF1">
    <property type="entry name" value="CENTROSOMAL PROTEIN OF 89 KDA"/>
    <property type="match status" value="1"/>
</dbReference>
<feature type="coiled-coil region" evidence="1">
    <location>
        <begin position="361"/>
        <end position="455"/>
    </location>
</feature>
<dbReference type="STRING" id="7398.A0A1B0A7D1"/>
<dbReference type="PANTHER" id="PTHR36170">
    <property type="entry name" value="CENTROSOMAL PROTEIN OF 89 KDA"/>
    <property type="match status" value="1"/>
</dbReference>
<dbReference type="GO" id="GO:0007005">
    <property type="term" value="P:mitochondrion organization"/>
    <property type="evidence" value="ECO:0007669"/>
    <property type="project" value="InterPro"/>
</dbReference>
<organism evidence="3 4">
    <name type="scientific">Glossina pallidipes</name>
    <name type="common">Tsetse fly</name>
    <dbReference type="NCBI Taxonomy" id="7398"/>
    <lineage>
        <taxon>Eukaryota</taxon>
        <taxon>Metazoa</taxon>
        <taxon>Ecdysozoa</taxon>
        <taxon>Arthropoda</taxon>
        <taxon>Hexapoda</taxon>
        <taxon>Insecta</taxon>
        <taxon>Pterygota</taxon>
        <taxon>Neoptera</taxon>
        <taxon>Endopterygota</taxon>
        <taxon>Diptera</taxon>
        <taxon>Brachycera</taxon>
        <taxon>Muscomorpha</taxon>
        <taxon>Hippoboscoidea</taxon>
        <taxon>Glossinidae</taxon>
        <taxon>Glossina</taxon>
    </lineage>
</organism>
<keyword evidence="1" id="KW-0175">Coiled coil</keyword>
<reference evidence="4" key="1">
    <citation type="submission" date="2014-03" db="EMBL/GenBank/DDBJ databases">
        <authorList>
            <person name="Aksoy S."/>
            <person name="Warren W."/>
            <person name="Wilson R.K."/>
        </authorList>
    </citation>
    <scope>NUCLEOTIDE SEQUENCE [LARGE SCALE GENOMIC DNA]</scope>
    <source>
        <strain evidence="4">IAEA</strain>
    </source>
</reference>
<keyword evidence="4" id="KW-1185">Reference proteome</keyword>
<dbReference type="GO" id="GO:0007268">
    <property type="term" value="P:chemical synaptic transmission"/>
    <property type="evidence" value="ECO:0007669"/>
    <property type="project" value="InterPro"/>
</dbReference>
<reference evidence="3" key="2">
    <citation type="submission" date="2020-05" db="UniProtKB">
        <authorList>
            <consortium name="EnsemblMetazoa"/>
        </authorList>
    </citation>
    <scope>IDENTIFICATION</scope>
    <source>
        <strain evidence="3">IAEA</strain>
    </source>
</reference>
<dbReference type="GO" id="GO:0060271">
    <property type="term" value="P:cilium assembly"/>
    <property type="evidence" value="ECO:0007669"/>
    <property type="project" value="InterPro"/>
</dbReference>
<protein>
    <submittedName>
        <fullName evidence="3">Uncharacterized protein</fullName>
    </submittedName>
</protein>
<sequence>MKSMTATQSRHQFIITDLDQSDTQEMGAAAATTSPGLGNEKQCKTHKRRIKDKTLHTLSGNFSRRSQSVECCVQERLIGKPPQRTSKVTNYFNELLQSKDQQMEKLLERLGILHKFNEQFADENQRLLNEAKLLQQQIASLQRQIAECDRCRSLEGDLLKKAEDNKQLTADVEMMKTLTFRLNVQIEYYQDMIRRKNLSEEGAKSSNVSPHQAKSSVPEWPEGPVRGHTLDPLLKAYDEMLRDKEELIKQYSEEFEQFAGDFKRILEENGRLQQQTETLRRDGGNWREEKTCLQAQLDVCRQKAEVQTKKTELTKEKLVEVMHTYEQKIQTLLLDMQHMQSAYTRCKGELAALKSAAAIPQDTIANSLQECKELLEQLRNQHSKEKMTLEQTIVELNEQATETVRKLEQLKSENATLTSKFSDLEAHVEEQKKRYSNLQRESEKLKRSRDSLKARLRIALQWTHKLEEGQTNLQHTWDALKRLETMVRHKESQVRGLHARHLEEIDKMEKKLAQREETIRNILRDRLTIKTKS</sequence>
<dbReference type="AlphaFoldDB" id="A0A1B0A7D1"/>
<dbReference type="VEuPathDB" id="VectorBase:GPAI036602"/>
<feature type="coiled-coil region" evidence="1">
    <location>
        <begin position="234"/>
        <end position="261"/>
    </location>
</feature>
<dbReference type="EnsemblMetazoa" id="GPAI036602-RA">
    <property type="protein sequence ID" value="GPAI036602-PA"/>
    <property type="gene ID" value="GPAI036602"/>
</dbReference>
<evidence type="ECO:0000256" key="2">
    <source>
        <dbReference type="SAM" id="MobiDB-lite"/>
    </source>
</evidence>
<name>A0A1B0A7D1_GLOPL</name>